<feature type="chain" id="PRO_5002430979" evidence="1">
    <location>
        <begin position="24"/>
        <end position="42"/>
    </location>
</feature>
<name>A0A0E9PKJ6_ANGAN</name>
<evidence type="ECO:0000256" key="1">
    <source>
        <dbReference type="SAM" id="SignalP"/>
    </source>
</evidence>
<sequence>MSRSRTFPLSFSCFCILIQLSQTLQVDHTIIICPNAGPYQNW</sequence>
<evidence type="ECO:0000313" key="2">
    <source>
        <dbReference type="EMBL" id="JAH04792.1"/>
    </source>
</evidence>
<protein>
    <submittedName>
        <fullName evidence="2">Uncharacterized protein</fullName>
    </submittedName>
</protein>
<accession>A0A0E9PKJ6</accession>
<dbReference type="AlphaFoldDB" id="A0A0E9PKJ6"/>
<organism evidence="2">
    <name type="scientific">Anguilla anguilla</name>
    <name type="common">European freshwater eel</name>
    <name type="synonym">Muraena anguilla</name>
    <dbReference type="NCBI Taxonomy" id="7936"/>
    <lineage>
        <taxon>Eukaryota</taxon>
        <taxon>Metazoa</taxon>
        <taxon>Chordata</taxon>
        <taxon>Craniata</taxon>
        <taxon>Vertebrata</taxon>
        <taxon>Euteleostomi</taxon>
        <taxon>Actinopterygii</taxon>
        <taxon>Neopterygii</taxon>
        <taxon>Teleostei</taxon>
        <taxon>Anguilliformes</taxon>
        <taxon>Anguillidae</taxon>
        <taxon>Anguilla</taxon>
    </lineage>
</organism>
<reference evidence="2" key="2">
    <citation type="journal article" date="2015" name="Fish Shellfish Immunol.">
        <title>Early steps in the European eel (Anguilla anguilla)-Vibrio vulnificus interaction in the gills: Role of the RtxA13 toxin.</title>
        <authorList>
            <person name="Callol A."/>
            <person name="Pajuelo D."/>
            <person name="Ebbesson L."/>
            <person name="Teles M."/>
            <person name="MacKenzie S."/>
            <person name="Amaro C."/>
        </authorList>
    </citation>
    <scope>NUCLEOTIDE SEQUENCE</scope>
</reference>
<proteinExistence type="predicted"/>
<dbReference type="EMBL" id="GBXM01103785">
    <property type="protein sequence ID" value="JAH04792.1"/>
    <property type="molecule type" value="Transcribed_RNA"/>
</dbReference>
<reference evidence="2" key="1">
    <citation type="submission" date="2014-11" db="EMBL/GenBank/DDBJ databases">
        <authorList>
            <person name="Amaro Gonzalez C."/>
        </authorList>
    </citation>
    <scope>NUCLEOTIDE SEQUENCE</scope>
</reference>
<feature type="signal peptide" evidence="1">
    <location>
        <begin position="1"/>
        <end position="23"/>
    </location>
</feature>
<keyword evidence="1" id="KW-0732">Signal</keyword>